<evidence type="ECO:0000256" key="3">
    <source>
        <dbReference type="ARBA" id="ARBA00022490"/>
    </source>
</evidence>
<proteinExistence type="inferred from homology"/>
<feature type="region of interest" description="Disordered" evidence="9">
    <location>
        <begin position="103"/>
        <end position="177"/>
    </location>
</feature>
<dbReference type="OrthoDB" id="2130750at2759"/>
<evidence type="ECO:0000256" key="5">
    <source>
        <dbReference type="ARBA" id="ARBA00023017"/>
    </source>
</evidence>
<gene>
    <name evidence="11" type="ORF">NliqN6_2425</name>
</gene>
<dbReference type="SUPFAM" id="SSF74924">
    <property type="entry name" value="Cap-Gly domain"/>
    <property type="match status" value="1"/>
</dbReference>
<keyword evidence="7" id="KW-0206">Cytoskeleton</keyword>
<feature type="compositionally biased region" description="Basic and acidic residues" evidence="9">
    <location>
        <begin position="351"/>
        <end position="365"/>
    </location>
</feature>
<feature type="coiled-coil region" evidence="8">
    <location>
        <begin position="1155"/>
        <end position="1203"/>
    </location>
</feature>
<protein>
    <recommendedName>
        <fullName evidence="10">CAP-Gly domain-containing protein</fullName>
    </recommendedName>
</protein>
<evidence type="ECO:0000256" key="1">
    <source>
        <dbReference type="ARBA" id="ARBA00004245"/>
    </source>
</evidence>
<feature type="coiled-coil region" evidence="8">
    <location>
        <begin position="535"/>
        <end position="694"/>
    </location>
</feature>
<dbReference type="InterPro" id="IPR022157">
    <property type="entry name" value="Dynactin"/>
</dbReference>
<accession>A0A8H3TRW7</accession>
<dbReference type="SMART" id="SM01052">
    <property type="entry name" value="CAP_GLY"/>
    <property type="match status" value="1"/>
</dbReference>
<reference evidence="11" key="1">
    <citation type="submission" date="2020-07" db="EMBL/GenBank/DDBJ databases">
        <title>Draft Genome Sequence of a Deep-Sea Yeast, Naganishia (Cryptococcus) liquefaciens strain N6.</title>
        <authorList>
            <person name="Han Y.W."/>
            <person name="Kajitani R."/>
            <person name="Morimoto H."/>
            <person name="Parhat M."/>
            <person name="Tsubouchi H."/>
            <person name="Bakenova O."/>
            <person name="Ogata M."/>
            <person name="Argunhan B."/>
            <person name="Aoki R."/>
            <person name="Kajiwara S."/>
            <person name="Itoh T."/>
            <person name="Iwasaki H."/>
        </authorList>
    </citation>
    <scope>NUCLEOTIDE SEQUENCE</scope>
    <source>
        <strain evidence="11">N6</strain>
    </source>
</reference>
<feature type="compositionally biased region" description="Low complexity" evidence="9">
    <location>
        <begin position="1273"/>
        <end position="1284"/>
    </location>
</feature>
<feature type="region of interest" description="Disordered" evidence="9">
    <location>
        <begin position="1270"/>
        <end position="1294"/>
    </location>
</feature>
<dbReference type="EMBL" id="BLZA01000017">
    <property type="protein sequence ID" value="GHJ86023.1"/>
    <property type="molecule type" value="Genomic_DNA"/>
</dbReference>
<dbReference type="InterPro" id="IPR036859">
    <property type="entry name" value="CAP-Gly_dom_sf"/>
</dbReference>
<feature type="domain" description="CAP-Gly" evidence="10">
    <location>
        <begin position="27"/>
        <end position="69"/>
    </location>
</feature>
<dbReference type="InterPro" id="IPR000938">
    <property type="entry name" value="CAP-Gly_domain"/>
</dbReference>
<feature type="compositionally biased region" description="Polar residues" evidence="9">
    <location>
        <begin position="238"/>
        <end position="248"/>
    </location>
</feature>
<evidence type="ECO:0000313" key="12">
    <source>
        <dbReference type="Proteomes" id="UP000620104"/>
    </source>
</evidence>
<dbReference type="Proteomes" id="UP000620104">
    <property type="component" value="Unassembled WGS sequence"/>
</dbReference>
<evidence type="ECO:0000256" key="6">
    <source>
        <dbReference type="ARBA" id="ARBA00023054"/>
    </source>
</evidence>
<evidence type="ECO:0000313" key="11">
    <source>
        <dbReference type="EMBL" id="GHJ86023.1"/>
    </source>
</evidence>
<comment type="caution">
    <text evidence="11">The sequence shown here is derived from an EMBL/GenBank/DDBJ whole genome shotgun (WGS) entry which is preliminary data.</text>
</comment>
<dbReference type="Gene3D" id="2.30.30.190">
    <property type="entry name" value="CAP Gly-rich-like domain"/>
    <property type="match status" value="1"/>
</dbReference>
<evidence type="ECO:0000256" key="9">
    <source>
        <dbReference type="SAM" id="MobiDB-lite"/>
    </source>
</evidence>
<evidence type="ECO:0000259" key="10">
    <source>
        <dbReference type="PROSITE" id="PS50245"/>
    </source>
</evidence>
<comment type="subcellular location">
    <subcellularLocation>
        <location evidence="1">Cytoplasm</location>
        <location evidence="1">Cytoskeleton</location>
    </subcellularLocation>
</comment>
<evidence type="ECO:0000256" key="8">
    <source>
        <dbReference type="SAM" id="Coils"/>
    </source>
</evidence>
<keyword evidence="3" id="KW-0963">Cytoplasm</keyword>
<evidence type="ECO:0000256" key="2">
    <source>
        <dbReference type="ARBA" id="ARBA00011010"/>
    </source>
</evidence>
<organism evidence="11 12">
    <name type="scientific">Naganishia liquefaciens</name>
    <dbReference type="NCBI Taxonomy" id="104408"/>
    <lineage>
        <taxon>Eukaryota</taxon>
        <taxon>Fungi</taxon>
        <taxon>Dikarya</taxon>
        <taxon>Basidiomycota</taxon>
        <taxon>Agaricomycotina</taxon>
        <taxon>Tremellomycetes</taxon>
        <taxon>Filobasidiales</taxon>
        <taxon>Filobasidiaceae</taxon>
        <taxon>Naganishia</taxon>
    </lineage>
</organism>
<dbReference type="Pfam" id="PF12455">
    <property type="entry name" value="Dynactin"/>
    <property type="match status" value="1"/>
</dbReference>
<sequence length="1363" mass="151241">MAQAGECTVGSSVRVAAGDGVVRWTGTNPDFAAGKWIGIELSQPNGKNDGSVQGKAYFKCKPKFGVFVRPSQVKLLNSEGNPVEDISSSSGGRLVSGEYIVSRPGSSLSQNAGDISRANGASRRASHVSVASEVHAQPQRPSDQASKPTSTTNRLNNRLARSTATSDKPPPIATSISGRNLASIASASDIAVTSSESYADSSPTPSLDGTPTPAPRNMSKDGVFKRPTVLTSAIHASRTGTTSTLDNGSQRERGQLRQEQPARSAPPRPSSVALSTTNDAGISRSRAASVISRASSRMSEVPDAFDDEKEVRKPLSDEKGSRPVGATPDTTVPSARGETAVVGAKANLQDEDSKKQSRSHGADDRINLDALAKSRAATRELEETKIRLKLMESRRAEDAERILALEAKAMEAETKAQNFDKLRTKFIEIQQENVNLKRSKRELESVRGESDYKETELLEQLEMAALDREVAEGKAEALEAELADAKELVETLKIEVEVLKEENAVFDDSSAVGEEYSKMAFIQMEKRSERLAEALFKLQSDNKAQQTRIVELERQEDAAGTLQTRLAQAIEELRNAQMHIDELKQELDNALGAEEMLEQLTERTLSMGEKIEEMRIIIEDLEALKEMADELEENHVENERQLEEQISVLTSRLNQETQSLEDLAEVLADRDATIDQFRELVAKCQEEIAQLRERDDQRHLDDLETAMHSQVVMSLNMKLQTSAIKNRARTVDYALSKLELDQAKERVAIVQQYLPDEYFLADAAATEALLFLQRLAGKADLLITTFCEIHDLPDALHEARDDMLVGVCELRGSLSQFATFTRRFAGILRRSTPDEYISLAPVRLELGAVERKVDIWLEQIRVDEFVEKDCAEELSNFLAQLEHLGQAVFNREDLNIAERQLGFALAFDYDLDNFAAALGFARQTVEKYLVEPDSQVIGDVSDYEAGLIQPVQRILDQVRLVKTSSMRLIQLVENIQLRNSALNPDEHVALRMLANSVIQATDVAVQLAQKIGQHVAELRASEKPLQLSLILDYLRELTSHVALGSEVQPWDIIGMFVTRLSNDVNALLPQVHQSIDDGKLIQIAIEPPWEGRAQELKKASQVNIVAEAKSAQQAEQISSLIKEIKIRDQTLQDTHVKVESLQRKVELGNDKARAVETLQTDIQALKRQHGEAEKNINALKQEVTKLESENAIMRNAAKSAERASSAKPMPSAIDVADKGYDQRSYQAKVGRLQAALQVLRHENAYLKAEGVIKTMTDLPALMHLPPVPELIPSEDSSSPSSSDEILMTPLPKRNGKPDDRCLWREMIDFQTEATVIDISRIRPGTAWLPQKSLPEVQLYEREKRGNALRRRVERRTREIRQGL</sequence>
<keyword evidence="5" id="KW-0243">Dynein</keyword>
<keyword evidence="6 8" id="KW-0175">Coiled coil</keyword>
<feature type="compositionally biased region" description="Polar residues" evidence="9">
    <location>
        <begin position="195"/>
        <end position="209"/>
    </location>
</feature>
<feature type="compositionally biased region" description="Polar residues" evidence="9">
    <location>
        <begin position="139"/>
        <end position="166"/>
    </location>
</feature>
<feature type="coiled-coil region" evidence="8">
    <location>
        <begin position="374"/>
        <end position="502"/>
    </location>
</feature>
<comment type="similarity">
    <text evidence="2">Belongs to the dynactin 150 kDa subunit family.</text>
</comment>
<evidence type="ECO:0000256" key="7">
    <source>
        <dbReference type="ARBA" id="ARBA00023212"/>
    </source>
</evidence>
<dbReference type="PROSITE" id="PS50245">
    <property type="entry name" value="CAP_GLY_2"/>
    <property type="match status" value="1"/>
</dbReference>
<feature type="compositionally biased region" description="Low complexity" evidence="9">
    <location>
        <begin position="280"/>
        <end position="299"/>
    </location>
</feature>
<dbReference type="Pfam" id="PF01302">
    <property type="entry name" value="CAP_GLY"/>
    <property type="match status" value="1"/>
</dbReference>
<feature type="compositionally biased region" description="Polar residues" evidence="9">
    <location>
        <begin position="104"/>
        <end position="113"/>
    </location>
</feature>
<dbReference type="GO" id="GO:0030286">
    <property type="term" value="C:dynein complex"/>
    <property type="evidence" value="ECO:0007669"/>
    <property type="project" value="UniProtKB-KW"/>
</dbReference>
<dbReference type="PROSITE" id="PS00845">
    <property type="entry name" value="CAP_GLY_1"/>
    <property type="match status" value="1"/>
</dbReference>
<dbReference type="PANTHER" id="PTHR18916">
    <property type="entry name" value="DYNACTIN 1-RELATED MICROTUBULE-BINDING"/>
    <property type="match status" value="1"/>
</dbReference>
<feature type="compositionally biased region" description="Basic and acidic residues" evidence="9">
    <location>
        <begin position="309"/>
        <end position="321"/>
    </location>
</feature>
<evidence type="ECO:0000256" key="4">
    <source>
        <dbReference type="ARBA" id="ARBA00022701"/>
    </source>
</evidence>
<feature type="compositionally biased region" description="Low complexity" evidence="9">
    <location>
        <begin position="121"/>
        <end position="136"/>
    </location>
</feature>
<dbReference type="GO" id="GO:0005874">
    <property type="term" value="C:microtubule"/>
    <property type="evidence" value="ECO:0007669"/>
    <property type="project" value="UniProtKB-KW"/>
</dbReference>
<keyword evidence="4" id="KW-0493">Microtubule</keyword>
<keyword evidence="12" id="KW-1185">Reference proteome</keyword>
<name>A0A8H3TRW7_9TREE</name>
<feature type="region of interest" description="Disordered" evidence="9">
    <location>
        <begin position="195"/>
        <end position="365"/>
    </location>
</feature>